<dbReference type="InterPro" id="IPR013096">
    <property type="entry name" value="Cupin_2"/>
</dbReference>
<dbReference type="InterPro" id="IPR014710">
    <property type="entry name" value="RmlC-like_jellyroll"/>
</dbReference>
<dbReference type="Gene3D" id="2.60.120.10">
    <property type="entry name" value="Jelly Rolls"/>
    <property type="match status" value="1"/>
</dbReference>
<organism evidence="2 3">
    <name type="scientific">Sorangium atrum</name>
    <dbReference type="NCBI Taxonomy" id="2995308"/>
    <lineage>
        <taxon>Bacteria</taxon>
        <taxon>Pseudomonadati</taxon>
        <taxon>Myxococcota</taxon>
        <taxon>Polyangia</taxon>
        <taxon>Polyangiales</taxon>
        <taxon>Polyangiaceae</taxon>
        <taxon>Sorangium</taxon>
    </lineage>
</organism>
<evidence type="ECO:0000313" key="2">
    <source>
        <dbReference type="EMBL" id="MDC0680419.1"/>
    </source>
</evidence>
<dbReference type="InterPro" id="IPR011051">
    <property type="entry name" value="RmlC_Cupin_sf"/>
</dbReference>
<evidence type="ECO:0000313" key="3">
    <source>
        <dbReference type="Proteomes" id="UP001217485"/>
    </source>
</evidence>
<evidence type="ECO:0000259" key="1">
    <source>
        <dbReference type="Pfam" id="PF07883"/>
    </source>
</evidence>
<dbReference type="PANTHER" id="PTHR43346:SF1">
    <property type="entry name" value="QUERCETIN 2,3-DIOXYGENASE-RELATED"/>
    <property type="match status" value="1"/>
</dbReference>
<dbReference type="SUPFAM" id="SSF51182">
    <property type="entry name" value="RmlC-like cupins"/>
    <property type="match status" value="1"/>
</dbReference>
<comment type="caution">
    <text evidence="2">The sequence shown here is derived from an EMBL/GenBank/DDBJ whole genome shotgun (WGS) entry which is preliminary data.</text>
</comment>
<name>A0ABT5C1X7_9BACT</name>
<gene>
    <name evidence="2" type="ORF">POL72_21940</name>
</gene>
<dbReference type="EMBL" id="JAQNDK010000002">
    <property type="protein sequence ID" value="MDC0680419.1"/>
    <property type="molecule type" value="Genomic_DNA"/>
</dbReference>
<reference evidence="2 3" key="1">
    <citation type="submission" date="2023-01" db="EMBL/GenBank/DDBJ databases">
        <title>Minimal conservation of predation-associated metabolite biosynthetic gene clusters underscores biosynthetic potential of Myxococcota including descriptions for ten novel species: Archangium lansinium sp. nov., Myxococcus landrumus sp. nov., Nannocystis bai.</title>
        <authorList>
            <person name="Ahearne A."/>
            <person name="Stevens C."/>
            <person name="Dowd S."/>
        </authorList>
    </citation>
    <scope>NUCLEOTIDE SEQUENCE [LARGE SCALE GENOMIC DNA]</scope>
    <source>
        <strain evidence="2 3">WIWO2</strain>
    </source>
</reference>
<proteinExistence type="predicted"/>
<protein>
    <submittedName>
        <fullName evidence="2">Cupin domain-containing protein</fullName>
    </submittedName>
</protein>
<accession>A0ABT5C1X7</accession>
<dbReference type="Proteomes" id="UP001217485">
    <property type="component" value="Unassembled WGS sequence"/>
</dbReference>
<keyword evidence="3" id="KW-1185">Reference proteome</keyword>
<dbReference type="Pfam" id="PF07883">
    <property type="entry name" value="Cupin_2"/>
    <property type="match status" value="1"/>
</dbReference>
<dbReference type="PANTHER" id="PTHR43346">
    <property type="entry name" value="LIGAND BINDING DOMAIN PROTEIN, PUTATIVE (AFU_ORTHOLOGUE AFUA_6G14370)-RELATED"/>
    <property type="match status" value="1"/>
</dbReference>
<feature type="domain" description="Cupin type-2" evidence="1">
    <location>
        <begin position="75"/>
        <end position="145"/>
    </location>
</feature>
<dbReference type="InterPro" id="IPR052538">
    <property type="entry name" value="Flavonoid_dioxygenase-like"/>
</dbReference>
<sequence length="193" mass="21281">MKTLRITPEQMRSRIARFGELRAHMNHTVDASIPQEAFDAVNPPMYLLMAHAAQGVGEGMEPAIAGPKGMSVGIVSCRPGDKVLLHVHHRSREVFLCLKGRFALRWNEGGTDETTLEPFDMIDVPVGVYRQFENVGQEPALLLAIITDEHEDEPGDIAIAPEDRARFAERFGPAILEKLTAATGLLFTDPPTK</sequence>
<dbReference type="RefSeq" id="WP_272097459.1">
    <property type="nucleotide sequence ID" value="NZ_JAQNDK010000002.1"/>
</dbReference>